<evidence type="ECO:0000313" key="2">
    <source>
        <dbReference type="EMBL" id="KAK3240286.1"/>
    </source>
</evidence>
<evidence type="ECO:0000256" key="1">
    <source>
        <dbReference type="SAM" id="MobiDB-lite"/>
    </source>
</evidence>
<feature type="region of interest" description="Disordered" evidence="1">
    <location>
        <begin position="54"/>
        <end position="125"/>
    </location>
</feature>
<gene>
    <name evidence="2" type="ORF">CYMTET_49860</name>
</gene>
<reference evidence="2 3" key="1">
    <citation type="journal article" date="2015" name="Genome Biol. Evol.">
        <title>Comparative Genomics of a Bacterivorous Green Alga Reveals Evolutionary Causalities and Consequences of Phago-Mixotrophic Mode of Nutrition.</title>
        <authorList>
            <person name="Burns J.A."/>
            <person name="Paasch A."/>
            <person name="Narechania A."/>
            <person name="Kim E."/>
        </authorList>
    </citation>
    <scope>NUCLEOTIDE SEQUENCE [LARGE SCALE GENOMIC DNA]</scope>
    <source>
        <strain evidence="2 3">PLY_AMNH</strain>
    </source>
</reference>
<comment type="caution">
    <text evidence="2">The sequence shown here is derived from an EMBL/GenBank/DDBJ whole genome shotgun (WGS) entry which is preliminary data.</text>
</comment>
<proteinExistence type="predicted"/>
<dbReference type="Proteomes" id="UP001190700">
    <property type="component" value="Unassembled WGS sequence"/>
</dbReference>
<feature type="compositionally biased region" description="Polar residues" evidence="1">
    <location>
        <begin position="94"/>
        <end position="110"/>
    </location>
</feature>
<keyword evidence="3" id="KW-1185">Reference proteome</keyword>
<feature type="compositionally biased region" description="Basic and acidic residues" evidence="1">
    <location>
        <begin position="79"/>
        <end position="91"/>
    </location>
</feature>
<accession>A0AAE0BPC6</accession>
<dbReference type="AlphaFoldDB" id="A0AAE0BPC6"/>
<protein>
    <submittedName>
        <fullName evidence="2">Uncharacterized protein</fullName>
    </submittedName>
</protein>
<organism evidence="2 3">
    <name type="scientific">Cymbomonas tetramitiformis</name>
    <dbReference type="NCBI Taxonomy" id="36881"/>
    <lineage>
        <taxon>Eukaryota</taxon>
        <taxon>Viridiplantae</taxon>
        <taxon>Chlorophyta</taxon>
        <taxon>Pyramimonadophyceae</taxon>
        <taxon>Pyramimonadales</taxon>
        <taxon>Pyramimonadaceae</taxon>
        <taxon>Cymbomonas</taxon>
    </lineage>
</organism>
<dbReference type="EMBL" id="LGRX02033685">
    <property type="protein sequence ID" value="KAK3240286.1"/>
    <property type="molecule type" value="Genomic_DNA"/>
</dbReference>
<evidence type="ECO:0000313" key="3">
    <source>
        <dbReference type="Proteomes" id="UP001190700"/>
    </source>
</evidence>
<sequence length="467" mass="53376">MEPHVLSNGDVISIAGKVDTKIGHTSELLGKLRVPNRRLTWTVTREANDDDLILYSNGRYPTRQNDPASGPDQPLPPTQDHELPQDHEPPEAPRTTSPLRTTRAPRTTSPQDHEPPQEDLQLPAQPEEQPNVVANLKKGTFFHEQDIQFKDCGICLFTCMYRARIHITRTDLRYMPADAPDTVVEGTSWSHKCSKGHFLCRPCGQYTYNNWVDRVMEVDQEDDCITCPSCVHEANPDVFSNELRTKFFTVPKLKKDQKNPLTIFSKKLATRAKALTAEVSGNGVRAEMEAVLQKERAIHVEHLRRLHDGNTMEIDMAPFQSQAKRELEGDICTDRCPHCNIAANQVNGCMAVTCMADESFGFARRKDPGCGMFFCGFCFEKAETFKLCHDHVKRCPENWNEAELFYGRPPADGRPAERDYFVPEKDHLRHRQRRSAERILRRIQGEPEGLYKIALMEHFEEHTRCLL</sequence>
<name>A0AAE0BPC6_9CHLO</name>